<sequence length="133" mass="14159">MPATDLLDNPHADDPTWANTGTGAGFHDRGAVERVQGTGWNAEPLHRTIGAGPLDTKLRANTKYQWTTDGPGGQFAYQYDDSPLWRVSRSSLDVDHRSGGREAPAYGCTSVGATSGPAPHRSTDRRLGPSAAT</sequence>
<evidence type="ECO:0000313" key="2">
    <source>
        <dbReference type="EMBL" id="PZG02182.1"/>
    </source>
</evidence>
<evidence type="ECO:0000256" key="1">
    <source>
        <dbReference type="SAM" id="MobiDB-lite"/>
    </source>
</evidence>
<dbReference type="Proteomes" id="UP000248749">
    <property type="component" value="Unassembled WGS sequence"/>
</dbReference>
<dbReference type="EMBL" id="POUB01000012">
    <property type="protein sequence ID" value="PZG02182.1"/>
    <property type="molecule type" value="Genomic_DNA"/>
</dbReference>
<keyword evidence="3" id="KW-1185">Reference proteome</keyword>
<organism evidence="2 3">
    <name type="scientific">Micromonospora deserti</name>
    <dbReference type="NCBI Taxonomy" id="2070366"/>
    <lineage>
        <taxon>Bacteria</taxon>
        <taxon>Bacillati</taxon>
        <taxon>Actinomycetota</taxon>
        <taxon>Actinomycetes</taxon>
        <taxon>Micromonosporales</taxon>
        <taxon>Micromonosporaceae</taxon>
        <taxon>Micromonospora</taxon>
    </lineage>
</organism>
<proteinExistence type="predicted"/>
<feature type="region of interest" description="Disordered" evidence="1">
    <location>
        <begin position="92"/>
        <end position="133"/>
    </location>
</feature>
<protein>
    <submittedName>
        <fullName evidence="2">Uncharacterized protein</fullName>
    </submittedName>
</protein>
<comment type="caution">
    <text evidence="2">The sequence shown here is derived from an EMBL/GenBank/DDBJ whole genome shotgun (WGS) entry which is preliminary data.</text>
</comment>
<evidence type="ECO:0000313" key="3">
    <source>
        <dbReference type="Proteomes" id="UP000248749"/>
    </source>
</evidence>
<accession>A0A2W2CRI8</accession>
<reference evidence="2 3" key="1">
    <citation type="submission" date="2018-01" db="EMBL/GenBank/DDBJ databases">
        <title>Draft genome sequence of Salinispora sp. 13K206.</title>
        <authorList>
            <person name="Sahin N."/>
            <person name="Saygin H."/>
            <person name="Ay H."/>
        </authorList>
    </citation>
    <scope>NUCLEOTIDE SEQUENCE [LARGE SCALE GENOMIC DNA]</scope>
    <source>
        <strain evidence="2 3">13K206</strain>
    </source>
</reference>
<gene>
    <name evidence="2" type="ORF">C1I99_03470</name>
</gene>
<name>A0A2W2CRI8_9ACTN</name>
<feature type="region of interest" description="Disordered" evidence="1">
    <location>
        <begin position="1"/>
        <end position="27"/>
    </location>
</feature>
<dbReference type="AlphaFoldDB" id="A0A2W2CRI8"/>